<dbReference type="PANTHER" id="PTHR43214:SF41">
    <property type="entry name" value="NITRATE_NITRITE RESPONSE REGULATOR PROTEIN NARP"/>
    <property type="match status" value="1"/>
</dbReference>
<organism evidence="8 9">
    <name type="scientific">Dechloromonas agitata</name>
    <dbReference type="NCBI Taxonomy" id="73030"/>
    <lineage>
        <taxon>Bacteria</taxon>
        <taxon>Pseudomonadati</taxon>
        <taxon>Pseudomonadota</taxon>
        <taxon>Betaproteobacteria</taxon>
        <taxon>Rhodocyclales</taxon>
        <taxon>Azonexaceae</taxon>
        <taxon>Dechloromonas</taxon>
    </lineage>
</organism>
<evidence type="ECO:0000256" key="5">
    <source>
        <dbReference type="PROSITE-ProRule" id="PRU00169"/>
    </source>
</evidence>
<comment type="caution">
    <text evidence="8">The sequence shown here is derived from an EMBL/GenBank/DDBJ whole genome shotgun (WGS) entry which is preliminary data.</text>
</comment>
<feature type="domain" description="Response regulatory" evidence="7">
    <location>
        <begin position="7"/>
        <end position="123"/>
    </location>
</feature>
<dbReference type="CDD" id="cd06170">
    <property type="entry name" value="LuxR_C_like"/>
    <property type="match status" value="1"/>
</dbReference>
<dbReference type="PROSITE" id="PS50110">
    <property type="entry name" value="RESPONSE_REGULATORY"/>
    <property type="match status" value="1"/>
</dbReference>
<evidence type="ECO:0000313" key="9">
    <source>
        <dbReference type="Proteomes" id="UP000718593"/>
    </source>
</evidence>
<dbReference type="SMART" id="SM00448">
    <property type="entry name" value="REC"/>
    <property type="match status" value="1"/>
</dbReference>
<feature type="modified residue" description="4-aspartylphosphate" evidence="5">
    <location>
        <position position="58"/>
    </location>
</feature>
<evidence type="ECO:0000256" key="2">
    <source>
        <dbReference type="ARBA" id="ARBA00023015"/>
    </source>
</evidence>
<proteinExistence type="predicted"/>
<dbReference type="PROSITE" id="PS50043">
    <property type="entry name" value="HTH_LUXR_2"/>
    <property type="match status" value="1"/>
</dbReference>
<evidence type="ECO:0000256" key="3">
    <source>
        <dbReference type="ARBA" id="ARBA00023125"/>
    </source>
</evidence>
<dbReference type="GO" id="GO:0006355">
    <property type="term" value="P:regulation of DNA-templated transcription"/>
    <property type="evidence" value="ECO:0007669"/>
    <property type="project" value="InterPro"/>
</dbReference>
<dbReference type="Gene3D" id="3.40.50.2300">
    <property type="match status" value="1"/>
</dbReference>
<feature type="domain" description="HTH luxR-type" evidence="6">
    <location>
        <begin position="151"/>
        <end position="216"/>
    </location>
</feature>
<evidence type="ECO:0000259" key="7">
    <source>
        <dbReference type="PROSITE" id="PS50110"/>
    </source>
</evidence>
<dbReference type="GO" id="GO:0003677">
    <property type="term" value="F:DNA binding"/>
    <property type="evidence" value="ECO:0007669"/>
    <property type="project" value="UniProtKB-KW"/>
</dbReference>
<dbReference type="AlphaFoldDB" id="A0A930FXX7"/>
<accession>A0A930FXX7</accession>
<dbReference type="GO" id="GO:0000160">
    <property type="term" value="P:phosphorelay signal transduction system"/>
    <property type="evidence" value="ECO:0007669"/>
    <property type="project" value="InterPro"/>
</dbReference>
<dbReference type="PANTHER" id="PTHR43214">
    <property type="entry name" value="TWO-COMPONENT RESPONSE REGULATOR"/>
    <property type="match status" value="1"/>
</dbReference>
<name>A0A930FXX7_9RHOO</name>
<keyword evidence="3" id="KW-0238">DNA-binding</keyword>
<keyword evidence="4" id="KW-0804">Transcription</keyword>
<dbReference type="SUPFAM" id="SSF46894">
    <property type="entry name" value="C-terminal effector domain of the bipartite response regulators"/>
    <property type="match status" value="1"/>
</dbReference>
<dbReference type="Pfam" id="PF00072">
    <property type="entry name" value="Response_reg"/>
    <property type="match status" value="1"/>
</dbReference>
<dbReference type="SMART" id="SM00421">
    <property type="entry name" value="HTH_LUXR"/>
    <property type="match status" value="1"/>
</dbReference>
<reference evidence="8" key="1">
    <citation type="submission" date="2020-04" db="EMBL/GenBank/DDBJ databases">
        <title>Deep metagenomics examines the oral microbiome during advanced dental caries in children, revealing novel taxa and co-occurrences with host molecules.</title>
        <authorList>
            <person name="Baker J.L."/>
            <person name="Morton J.T."/>
            <person name="Dinis M."/>
            <person name="Alvarez R."/>
            <person name="Tran N.C."/>
            <person name="Knight R."/>
            <person name="Edlund A."/>
        </authorList>
    </citation>
    <scope>NUCLEOTIDE SEQUENCE</scope>
    <source>
        <strain evidence="8">JCVI_32_bin.24</strain>
    </source>
</reference>
<dbReference type="InterPro" id="IPR058245">
    <property type="entry name" value="NreC/VraR/RcsB-like_REC"/>
</dbReference>
<gene>
    <name evidence="8" type="ORF">HXL68_00375</name>
</gene>
<dbReference type="CDD" id="cd17535">
    <property type="entry name" value="REC_NarL-like"/>
    <property type="match status" value="1"/>
</dbReference>
<dbReference type="InterPro" id="IPR039420">
    <property type="entry name" value="WalR-like"/>
</dbReference>
<dbReference type="InterPro" id="IPR001789">
    <property type="entry name" value="Sig_transdc_resp-reg_receiver"/>
</dbReference>
<dbReference type="InterPro" id="IPR011006">
    <property type="entry name" value="CheY-like_superfamily"/>
</dbReference>
<dbReference type="PRINTS" id="PR00038">
    <property type="entry name" value="HTHLUXR"/>
</dbReference>
<dbReference type="InterPro" id="IPR016032">
    <property type="entry name" value="Sig_transdc_resp-reg_C-effctor"/>
</dbReference>
<dbReference type="EMBL" id="JABZMI010000002">
    <property type="protein sequence ID" value="MBF1163471.1"/>
    <property type="molecule type" value="Genomic_DNA"/>
</dbReference>
<protein>
    <submittedName>
        <fullName evidence="8">Response regulator transcription factor</fullName>
    </submittedName>
</protein>
<dbReference type="RefSeq" id="WP_027457208.1">
    <property type="nucleotide sequence ID" value="NZ_JARBJQ010000022.1"/>
</dbReference>
<dbReference type="SUPFAM" id="SSF52172">
    <property type="entry name" value="CheY-like"/>
    <property type="match status" value="1"/>
</dbReference>
<keyword evidence="2" id="KW-0805">Transcription regulation</keyword>
<dbReference type="InterPro" id="IPR000792">
    <property type="entry name" value="Tscrpt_reg_LuxR_C"/>
</dbReference>
<dbReference type="Proteomes" id="UP000718593">
    <property type="component" value="Unassembled WGS sequence"/>
</dbReference>
<evidence type="ECO:0000256" key="1">
    <source>
        <dbReference type="ARBA" id="ARBA00022553"/>
    </source>
</evidence>
<dbReference type="Pfam" id="PF00196">
    <property type="entry name" value="GerE"/>
    <property type="match status" value="1"/>
</dbReference>
<evidence type="ECO:0000259" key="6">
    <source>
        <dbReference type="PROSITE" id="PS50043"/>
    </source>
</evidence>
<sequence>MAMEKIRVLIVDDHLLFSSGVRVLLEQSDQFIVLGEVADGLEGVKRTESLKPDIVLMDIHMPGISGREALRLIGESAPEAKVVMLTVSEDANDLIECLREGAAGYILKNIAADTLVDALLKIHRGESIISPKMTSRLVRHLQAQQPDEVVIEAQREEMSPREKEVLRGLARGQTNRELAAALGVAESTVKIHIQNIFKKTCLRSRVQAALYAVEHGYADKP</sequence>
<evidence type="ECO:0000313" key="8">
    <source>
        <dbReference type="EMBL" id="MBF1163471.1"/>
    </source>
</evidence>
<keyword evidence="1 5" id="KW-0597">Phosphoprotein</keyword>
<evidence type="ECO:0000256" key="4">
    <source>
        <dbReference type="ARBA" id="ARBA00023163"/>
    </source>
</evidence>